<comment type="catalytic activity">
    <reaction evidence="14">
        <text>2'-deoxyribonucleotide-(2'-deoxyribose 5'-phosphate)-2'-deoxyribonucleotide-DNA = a 3'-end 2'-deoxyribonucleotide-(2,3-dehydro-2,3-deoxyribose 5'-phosphate)-DNA + a 5'-end 5'-phospho-2'-deoxyribonucleoside-DNA + H(+)</text>
        <dbReference type="Rhea" id="RHEA:66592"/>
        <dbReference type="Rhea" id="RHEA-COMP:13180"/>
        <dbReference type="Rhea" id="RHEA-COMP:16897"/>
        <dbReference type="Rhea" id="RHEA-COMP:17067"/>
        <dbReference type="ChEBI" id="CHEBI:15378"/>
        <dbReference type="ChEBI" id="CHEBI:136412"/>
        <dbReference type="ChEBI" id="CHEBI:157695"/>
        <dbReference type="ChEBI" id="CHEBI:167181"/>
        <dbReference type="EC" id="4.2.99.18"/>
    </reaction>
</comment>
<keyword evidence="19" id="KW-0255">Endonuclease</keyword>
<evidence type="ECO:0000256" key="3">
    <source>
        <dbReference type="ARBA" id="ARBA00012720"/>
    </source>
</evidence>
<dbReference type="InterPro" id="IPR010979">
    <property type="entry name" value="Ribosomal_uS13-like_H2TH"/>
</dbReference>
<dbReference type="PANTHER" id="PTHR42697:SF3">
    <property type="entry name" value="ENDONUCLEASE 8 1"/>
    <property type="match status" value="1"/>
</dbReference>
<dbReference type="AlphaFoldDB" id="A0A2A9EAD9"/>
<comment type="cofactor">
    <cofactor evidence="1">
        <name>Zn(2+)</name>
        <dbReference type="ChEBI" id="CHEBI:29105"/>
    </cofactor>
</comment>
<dbReference type="Gene3D" id="3.20.190.10">
    <property type="entry name" value="MutM-like, N-terminal"/>
    <property type="match status" value="1"/>
</dbReference>
<dbReference type="Pfam" id="PF06831">
    <property type="entry name" value="H2TH"/>
    <property type="match status" value="1"/>
</dbReference>
<dbReference type="Pfam" id="PF01149">
    <property type="entry name" value="Fapy_DNA_glyco"/>
    <property type="match status" value="1"/>
</dbReference>
<evidence type="ECO:0000256" key="9">
    <source>
        <dbReference type="ARBA" id="ARBA00023125"/>
    </source>
</evidence>
<dbReference type="InterPro" id="IPR015886">
    <property type="entry name" value="H2TH_FPG"/>
</dbReference>
<keyword evidence="5" id="KW-0227">DNA damage</keyword>
<keyword evidence="10" id="KW-0234">DNA repair</keyword>
<dbReference type="EMBL" id="PDJH01000001">
    <property type="protein sequence ID" value="PFG36027.1"/>
    <property type="molecule type" value="Genomic_DNA"/>
</dbReference>
<evidence type="ECO:0000313" key="19">
    <source>
        <dbReference type="EMBL" id="PFG36027.1"/>
    </source>
</evidence>
<name>A0A2A9EAD9_9MICO</name>
<dbReference type="InterPro" id="IPR010663">
    <property type="entry name" value="Znf_FPG/IleRS"/>
</dbReference>
<dbReference type="EC" id="4.2.99.18" evidence="3"/>
<evidence type="ECO:0000259" key="17">
    <source>
        <dbReference type="PROSITE" id="PS51066"/>
    </source>
</evidence>
<feature type="domain" description="Formamidopyrimidine-DNA glycosylase catalytic" evidence="18">
    <location>
        <begin position="2"/>
        <end position="109"/>
    </location>
</feature>
<dbReference type="InterPro" id="IPR012319">
    <property type="entry name" value="FPG_cat"/>
</dbReference>
<evidence type="ECO:0000256" key="2">
    <source>
        <dbReference type="ARBA" id="ARBA00009409"/>
    </source>
</evidence>
<keyword evidence="11" id="KW-0456">Lyase</keyword>
<keyword evidence="20" id="KW-1185">Reference proteome</keyword>
<evidence type="ECO:0000256" key="8">
    <source>
        <dbReference type="ARBA" id="ARBA00022833"/>
    </source>
</evidence>
<organism evidence="19 20">
    <name type="scientific">Flavimobilis soli</name>
    <dbReference type="NCBI Taxonomy" id="442709"/>
    <lineage>
        <taxon>Bacteria</taxon>
        <taxon>Bacillati</taxon>
        <taxon>Actinomycetota</taxon>
        <taxon>Actinomycetes</taxon>
        <taxon>Micrococcales</taxon>
        <taxon>Jonesiaceae</taxon>
        <taxon>Flavimobilis</taxon>
    </lineage>
</organism>
<dbReference type="SMART" id="SM00898">
    <property type="entry name" value="Fapy_DNA_glyco"/>
    <property type="match status" value="1"/>
</dbReference>
<evidence type="ECO:0000256" key="15">
    <source>
        <dbReference type="PROSITE-ProRule" id="PRU00391"/>
    </source>
</evidence>
<dbReference type="SMART" id="SM01232">
    <property type="entry name" value="H2TH"/>
    <property type="match status" value="1"/>
</dbReference>
<keyword evidence="7" id="KW-0378">Hydrolase</keyword>
<proteinExistence type="inferred from homology"/>
<dbReference type="InterPro" id="IPR015887">
    <property type="entry name" value="DNA_glyclase_Znf_dom_DNA_BS"/>
</dbReference>
<dbReference type="PROSITE" id="PS51066">
    <property type="entry name" value="ZF_FPG_2"/>
    <property type="match status" value="1"/>
</dbReference>
<evidence type="ECO:0000256" key="12">
    <source>
        <dbReference type="ARBA" id="ARBA00023268"/>
    </source>
</evidence>
<evidence type="ECO:0000256" key="4">
    <source>
        <dbReference type="ARBA" id="ARBA00022723"/>
    </source>
</evidence>
<keyword evidence="8" id="KW-0862">Zinc</keyword>
<dbReference type="CDD" id="cd08970">
    <property type="entry name" value="AcNei1_N"/>
    <property type="match status" value="1"/>
</dbReference>
<dbReference type="RefSeq" id="WP_098457255.1">
    <property type="nucleotide sequence ID" value="NZ_PDJH01000001.1"/>
</dbReference>
<evidence type="ECO:0000256" key="13">
    <source>
        <dbReference type="ARBA" id="ARBA00023295"/>
    </source>
</evidence>
<evidence type="ECO:0000256" key="10">
    <source>
        <dbReference type="ARBA" id="ARBA00023204"/>
    </source>
</evidence>
<dbReference type="PANTHER" id="PTHR42697">
    <property type="entry name" value="ENDONUCLEASE 8"/>
    <property type="match status" value="1"/>
</dbReference>
<feature type="region of interest" description="Disordered" evidence="16">
    <location>
        <begin position="266"/>
        <end position="291"/>
    </location>
</feature>
<dbReference type="SUPFAM" id="SSF81624">
    <property type="entry name" value="N-terminal domain of MutM-like DNA repair proteins"/>
    <property type="match status" value="1"/>
</dbReference>
<keyword evidence="12" id="KW-0511">Multifunctional enzyme</keyword>
<reference evidence="19 20" key="1">
    <citation type="submission" date="2017-10" db="EMBL/GenBank/DDBJ databases">
        <title>Sequencing the genomes of 1000 actinobacteria strains.</title>
        <authorList>
            <person name="Klenk H.-P."/>
        </authorList>
    </citation>
    <scope>NUCLEOTIDE SEQUENCE [LARGE SCALE GENOMIC DNA]</scope>
    <source>
        <strain evidence="19 20">DSM 21574</strain>
    </source>
</reference>
<dbReference type="GO" id="GO:0140078">
    <property type="term" value="F:class I DNA-(apurinic or apyrimidinic site) endonuclease activity"/>
    <property type="evidence" value="ECO:0007669"/>
    <property type="project" value="UniProtKB-EC"/>
</dbReference>
<gene>
    <name evidence="19" type="ORF">ATL41_0731</name>
</gene>
<feature type="domain" description="FPG-type" evidence="17">
    <location>
        <begin position="300"/>
        <end position="334"/>
    </location>
</feature>
<keyword evidence="19" id="KW-0540">Nuclease</keyword>
<dbReference type="GO" id="GO:0008270">
    <property type="term" value="F:zinc ion binding"/>
    <property type="evidence" value="ECO:0007669"/>
    <property type="project" value="UniProtKB-KW"/>
</dbReference>
<evidence type="ECO:0000256" key="6">
    <source>
        <dbReference type="ARBA" id="ARBA00022771"/>
    </source>
</evidence>
<evidence type="ECO:0000256" key="16">
    <source>
        <dbReference type="SAM" id="MobiDB-lite"/>
    </source>
</evidence>
<dbReference type="Pfam" id="PF06827">
    <property type="entry name" value="zf-FPG_IleRS"/>
    <property type="match status" value="1"/>
</dbReference>
<dbReference type="GO" id="GO:0003684">
    <property type="term" value="F:damaged DNA binding"/>
    <property type="evidence" value="ECO:0007669"/>
    <property type="project" value="InterPro"/>
</dbReference>
<dbReference type="InterPro" id="IPR000214">
    <property type="entry name" value="Znf_DNA_glyclase/AP_lyase"/>
</dbReference>
<evidence type="ECO:0000256" key="5">
    <source>
        <dbReference type="ARBA" id="ARBA00022763"/>
    </source>
</evidence>
<feature type="compositionally biased region" description="Basic and acidic residues" evidence="16">
    <location>
        <begin position="266"/>
        <end position="286"/>
    </location>
</feature>
<dbReference type="GO" id="GO:0000703">
    <property type="term" value="F:oxidized pyrimidine nucleobase lesion DNA N-glycosylase activity"/>
    <property type="evidence" value="ECO:0007669"/>
    <property type="project" value="TreeGrafter"/>
</dbReference>
<dbReference type="PROSITE" id="PS01242">
    <property type="entry name" value="ZF_FPG_1"/>
    <property type="match status" value="1"/>
</dbReference>
<dbReference type="Gene3D" id="1.10.8.50">
    <property type="match status" value="1"/>
</dbReference>
<dbReference type="Proteomes" id="UP000221394">
    <property type="component" value="Unassembled WGS sequence"/>
</dbReference>
<keyword evidence="13" id="KW-0326">Glycosidase</keyword>
<sequence length="334" mass="36066">MPEGHTVHRLARTFDELFGGAPVAVTSPQGRFAAGAARLDGRVLAHAQAFGKQMFLGFAPRGAAPGEHVAEGDADWLRVHLGLYGSWTFAGDGSVAVAHAIGAPRRRVGETETALPDVPDDVAHVESDGPFEPAPPRGQVRVRILGEHAVADLTGPTACEVVTDAERRAVVAKLGPDPIRDDADPQRFVDRVHRSRTAIGLQLMNQDVIAGVGNIYRAEALFRAGLDPSLPGTAVPTDTLRALWDDLVVLMRDGVRTGRIVTTRPEHRGRGHELGHMDPRRVRQNTDGDPSVVSRDESFYVYHRDGLACRVCGTPVQVRDAAGRNLFWCPTCQS</sequence>
<evidence type="ECO:0000256" key="7">
    <source>
        <dbReference type="ARBA" id="ARBA00022801"/>
    </source>
</evidence>
<accession>A0A2A9EAD9</accession>
<comment type="similarity">
    <text evidence="2">Belongs to the FPG family.</text>
</comment>
<dbReference type="SUPFAM" id="SSF57716">
    <property type="entry name" value="Glucocorticoid receptor-like (DNA-binding domain)"/>
    <property type="match status" value="1"/>
</dbReference>
<dbReference type="GO" id="GO:0006284">
    <property type="term" value="P:base-excision repair"/>
    <property type="evidence" value="ECO:0007669"/>
    <property type="project" value="InterPro"/>
</dbReference>
<dbReference type="PROSITE" id="PS51068">
    <property type="entry name" value="FPG_CAT"/>
    <property type="match status" value="1"/>
</dbReference>
<evidence type="ECO:0000256" key="14">
    <source>
        <dbReference type="ARBA" id="ARBA00044632"/>
    </source>
</evidence>
<dbReference type="OrthoDB" id="9800855at2"/>
<evidence type="ECO:0000256" key="11">
    <source>
        <dbReference type="ARBA" id="ARBA00023239"/>
    </source>
</evidence>
<comment type="caution">
    <text evidence="19">The sequence shown here is derived from an EMBL/GenBank/DDBJ whole genome shotgun (WGS) entry which is preliminary data.</text>
</comment>
<evidence type="ECO:0000256" key="1">
    <source>
        <dbReference type="ARBA" id="ARBA00001947"/>
    </source>
</evidence>
<dbReference type="SUPFAM" id="SSF46946">
    <property type="entry name" value="S13-like H2TH domain"/>
    <property type="match status" value="1"/>
</dbReference>
<keyword evidence="9" id="KW-0238">DNA-binding</keyword>
<keyword evidence="6 15" id="KW-0863">Zinc-finger</keyword>
<keyword evidence="4" id="KW-0479">Metal-binding</keyword>
<protein>
    <recommendedName>
        <fullName evidence="3">DNA-(apurinic or apyrimidinic site) lyase</fullName>
        <ecNumber evidence="3">4.2.99.18</ecNumber>
    </recommendedName>
</protein>
<dbReference type="InterPro" id="IPR035937">
    <property type="entry name" value="FPG_N"/>
</dbReference>
<evidence type="ECO:0000313" key="20">
    <source>
        <dbReference type="Proteomes" id="UP000221394"/>
    </source>
</evidence>
<evidence type="ECO:0000259" key="18">
    <source>
        <dbReference type="PROSITE" id="PS51068"/>
    </source>
</evidence>